<dbReference type="EMBL" id="PDDX01000001">
    <property type="protein sequence ID" value="PHI31024.1"/>
    <property type="molecule type" value="Genomic_DNA"/>
</dbReference>
<name>A0A2C6DQF0_9GAMM</name>
<comment type="caution">
    <text evidence="2">The sequence shown here is derived from an EMBL/GenBank/DDBJ whole genome shotgun (WGS) entry which is preliminary data.</text>
</comment>
<proteinExistence type="predicted"/>
<keyword evidence="1" id="KW-0812">Transmembrane</keyword>
<dbReference type="Proteomes" id="UP000224974">
    <property type="component" value="Unassembled WGS sequence"/>
</dbReference>
<evidence type="ECO:0000256" key="1">
    <source>
        <dbReference type="SAM" id="Phobius"/>
    </source>
</evidence>
<sequence>MATVRFYGDLQRYGRKFKLDVLTAGEALHALMLQIPGLRQHIQGDFYRVRIAGNDISEESVQLGMSSILRAGDVIHIIPRAVGAGGAFQAIAGGILVVAGIVVGVMAGWTGIGASIGVAMIGAGVGMMMGGIAMMLTKTPKTNTDSGSTNNNTSFSNLDNTVAQGQPLPLAYGRMMIGSKVLSQGLSTQ</sequence>
<keyword evidence="3" id="KW-1185">Reference proteome</keyword>
<dbReference type="AlphaFoldDB" id="A0A2C6DQF0"/>
<reference evidence="3" key="1">
    <citation type="submission" date="2017-09" db="EMBL/GenBank/DDBJ databases">
        <title>FDA dAtabase for Regulatory Grade micrObial Sequences (FDA-ARGOS): Supporting development and validation of Infectious Disease Dx tests.</title>
        <authorList>
            <person name="Minogue T."/>
            <person name="Wolcott M."/>
            <person name="Wasieloski L."/>
            <person name="Aguilar W."/>
            <person name="Moore D."/>
            <person name="Tallon L."/>
            <person name="Sadzewicz L."/>
            <person name="Ott S."/>
            <person name="Zhao X."/>
            <person name="Nagaraj S."/>
            <person name="Vavikolanu K."/>
            <person name="Aluvathingal J."/>
            <person name="Nadendla S."/>
            <person name="Sichtig H."/>
        </authorList>
    </citation>
    <scope>NUCLEOTIDE SEQUENCE [LARGE SCALE GENOMIC DNA]</scope>
    <source>
        <strain evidence="3">FDAARGOS_387</strain>
    </source>
</reference>
<evidence type="ECO:0000313" key="3">
    <source>
        <dbReference type="Proteomes" id="UP000224974"/>
    </source>
</evidence>
<keyword evidence="1" id="KW-1133">Transmembrane helix</keyword>
<feature type="transmembrane region" description="Helical" evidence="1">
    <location>
        <begin position="87"/>
        <end position="109"/>
    </location>
</feature>
<keyword evidence="1" id="KW-0472">Membrane</keyword>
<feature type="transmembrane region" description="Helical" evidence="1">
    <location>
        <begin position="115"/>
        <end position="136"/>
    </location>
</feature>
<dbReference type="Pfam" id="PF06805">
    <property type="entry name" value="Lambda_tail_I"/>
    <property type="match status" value="1"/>
</dbReference>
<dbReference type="OrthoDB" id="5617695at2"/>
<dbReference type="STRING" id="1111728.GCA_000427805_03963"/>
<protein>
    <submittedName>
        <fullName evidence="2">Tail assembly protein</fullName>
    </submittedName>
</protein>
<evidence type="ECO:0000313" key="2">
    <source>
        <dbReference type="EMBL" id="PHI31024.1"/>
    </source>
</evidence>
<organism evidence="2 3">
    <name type="scientific">Budvicia aquatica</name>
    <dbReference type="NCBI Taxonomy" id="82979"/>
    <lineage>
        <taxon>Bacteria</taxon>
        <taxon>Pseudomonadati</taxon>
        <taxon>Pseudomonadota</taxon>
        <taxon>Gammaproteobacteria</taxon>
        <taxon>Enterobacterales</taxon>
        <taxon>Budviciaceae</taxon>
        <taxon>Budvicia</taxon>
    </lineage>
</organism>
<dbReference type="InterPro" id="IPR010654">
    <property type="entry name" value="Phage_lambda_tail_I"/>
</dbReference>
<dbReference type="RefSeq" id="WP_071605895.1">
    <property type="nucleotide sequence ID" value="NZ_PDDX01000001.1"/>
</dbReference>
<accession>A0A2C6DQF0</accession>
<gene>
    <name evidence="2" type="ORF">CRN84_17635</name>
</gene>